<evidence type="ECO:0000313" key="2">
    <source>
        <dbReference type="WBParaSite" id="ES5_v2.g9922.t1"/>
    </source>
</evidence>
<name>A0AC34GYG6_9BILA</name>
<dbReference type="Proteomes" id="UP000887579">
    <property type="component" value="Unplaced"/>
</dbReference>
<proteinExistence type="predicted"/>
<evidence type="ECO:0000313" key="1">
    <source>
        <dbReference type="Proteomes" id="UP000887579"/>
    </source>
</evidence>
<protein>
    <submittedName>
        <fullName evidence="2">Rab-like protein 6</fullName>
    </submittedName>
</protein>
<dbReference type="WBParaSite" id="ES5_v2.g9922.t1">
    <property type="protein sequence ID" value="ES5_v2.g9922.t1"/>
    <property type="gene ID" value="ES5_v2.g9922"/>
</dbReference>
<organism evidence="1 2">
    <name type="scientific">Panagrolaimus sp. ES5</name>
    <dbReference type="NCBI Taxonomy" id="591445"/>
    <lineage>
        <taxon>Eukaryota</taxon>
        <taxon>Metazoa</taxon>
        <taxon>Ecdysozoa</taxon>
        <taxon>Nematoda</taxon>
        <taxon>Chromadorea</taxon>
        <taxon>Rhabditida</taxon>
        <taxon>Tylenchina</taxon>
        <taxon>Panagrolaimomorpha</taxon>
        <taxon>Panagrolaimoidea</taxon>
        <taxon>Panagrolaimidae</taxon>
        <taxon>Panagrolaimus</taxon>
    </lineage>
</organism>
<sequence>MISALKKKLGGNNLAPPSHSSNSNSTEPSPSHSRTPVGVNVVSQELQKKFAHGVNYNMKIVIRGDRNSGKTCLWKRIQGQPFCEAYSPTEEIQAANIMWNYRASDHIVKLDIWDVVDESPKRRLKSAGLKLDNSDIAEYETPACDAGFVDVYKNCNGVLLIFDITKPWTFLYVKKELENIPSHIPVLVLANKRDLENQRQIREEEIVQFLRSFNRKPPSHGKFPAQIRYTQASMKNAFGLKYLYRFLNIPFLFLQRETLEAMLEANKQDIELSYCEMDLLLDNKDTGFETYSKLQKDNGNHEFSTDTEKAALSNNNSRNHSASKEEDPTVLPLRNRKISSSSEGDNRMVATFEEDFDSGDEEVHLEVYSKKLDALQPEIDNNISRPPSSRFHSTLQSPQSPKKPLDLPLPPPPTTASSNIDLDAWLESSSPDIDTTHVSAVRLDSTEDDEEEDKQNPLVAPIPSDDDGSDDDDEDDNEGTIQSNEGSTSGSNMGFTVLSTKMTSMQISPIEMTIRKKEVEKATIKKSKKKKATTLEAGAAAGKKKKKATKIVKPENNLLVEDLTSPVDAEQYESL</sequence>
<accession>A0AC34GYG6</accession>
<reference evidence="2" key="1">
    <citation type="submission" date="2022-11" db="UniProtKB">
        <authorList>
            <consortium name="WormBaseParasite"/>
        </authorList>
    </citation>
    <scope>IDENTIFICATION</scope>
</reference>